<accession>E7RXP2</accession>
<dbReference type="HOGENOM" id="CLU_2538398_0_0_4"/>
<evidence type="ECO:0000313" key="2">
    <source>
        <dbReference type="Proteomes" id="UP000011021"/>
    </source>
</evidence>
<protein>
    <submittedName>
        <fullName evidence="1">Uncharacterized protein</fullName>
    </submittedName>
</protein>
<reference evidence="1 2" key="1">
    <citation type="submission" date="2010-12" db="EMBL/GenBank/DDBJ databases">
        <authorList>
            <person name="Muzny D."/>
            <person name="Qin X."/>
            <person name="Deng J."/>
            <person name="Jiang H."/>
            <person name="Liu Y."/>
            <person name="Qu J."/>
            <person name="Song X.-Z."/>
            <person name="Zhang L."/>
            <person name="Thornton R."/>
            <person name="Coyle M."/>
            <person name="Francisco L."/>
            <person name="Jackson L."/>
            <person name="Javaid M."/>
            <person name="Korchina V."/>
            <person name="Kovar C."/>
            <person name="Mata R."/>
            <person name="Mathew T."/>
            <person name="Ngo R."/>
            <person name="Nguyen L."/>
            <person name="Nguyen N."/>
            <person name="Okwuonu G."/>
            <person name="Ongeri F."/>
            <person name="Pham C."/>
            <person name="Simmons D."/>
            <person name="Wilczek-Boney K."/>
            <person name="Hale W."/>
            <person name="Jakkamsetti A."/>
            <person name="Pham P."/>
            <person name="Ruth R."/>
            <person name="San Lucas F."/>
            <person name="Warren J."/>
            <person name="Zhang J."/>
            <person name="Zhao Z."/>
            <person name="Zhou C."/>
            <person name="Zhu D."/>
            <person name="Lee S."/>
            <person name="Bess C."/>
            <person name="Blankenburg K."/>
            <person name="Forbes L."/>
            <person name="Fu Q."/>
            <person name="Gubbala S."/>
            <person name="Hirani K."/>
            <person name="Jayaseelan J.C."/>
            <person name="Lara F."/>
            <person name="Munidasa M."/>
            <person name="Palculict T."/>
            <person name="Patil S."/>
            <person name="Pu L.-L."/>
            <person name="Saada N."/>
            <person name="Tang L."/>
            <person name="Weissenberger G."/>
            <person name="Zhu Y."/>
            <person name="Hemphill L."/>
            <person name="Shang Y."/>
            <person name="Youmans B."/>
            <person name="Ayvaz T."/>
            <person name="Ross M."/>
            <person name="Santibanez J."/>
            <person name="Aqrawi P."/>
            <person name="Gross S."/>
            <person name="Joshi V."/>
            <person name="Fowler G."/>
            <person name="Nazareth L."/>
            <person name="Reid J."/>
            <person name="Worley K."/>
            <person name="Petrosino J."/>
            <person name="Highlander S."/>
            <person name="Gibbs R."/>
        </authorList>
    </citation>
    <scope>NUCLEOTIDE SEQUENCE [LARGE SCALE GENOMIC DNA]</scope>
    <source>
        <strain evidence="1 2">ATCC 51599</strain>
    </source>
</reference>
<organism evidence="1 2">
    <name type="scientific">Lautropia mirabilis ATCC 51599</name>
    <dbReference type="NCBI Taxonomy" id="887898"/>
    <lineage>
        <taxon>Bacteria</taxon>
        <taxon>Pseudomonadati</taxon>
        <taxon>Pseudomonadota</taxon>
        <taxon>Betaproteobacteria</taxon>
        <taxon>Burkholderiales</taxon>
        <taxon>Burkholderiaceae</taxon>
        <taxon>Lautropia</taxon>
    </lineage>
</organism>
<dbReference type="AlphaFoldDB" id="E7RXP2"/>
<gene>
    <name evidence="1" type="ORF">HMPREF0551_1463</name>
</gene>
<dbReference type="EMBL" id="AEQP01000010">
    <property type="protein sequence ID" value="EFV94716.1"/>
    <property type="molecule type" value="Genomic_DNA"/>
</dbReference>
<proteinExistence type="predicted"/>
<comment type="caution">
    <text evidence="1">The sequence shown here is derived from an EMBL/GenBank/DDBJ whole genome shotgun (WGS) entry which is preliminary data.</text>
</comment>
<keyword evidence="2" id="KW-1185">Reference proteome</keyword>
<evidence type="ECO:0000313" key="1">
    <source>
        <dbReference type="EMBL" id="EFV94716.1"/>
    </source>
</evidence>
<dbReference type="Proteomes" id="UP000011021">
    <property type="component" value="Unassembled WGS sequence"/>
</dbReference>
<dbReference type="STRING" id="887898.HMPREF0551_1463"/>
<sequence>MMSDADLAVFRYLTVYSIFDLPPKELRLAVDKVEKAVAAARSRSKTACEDADRVIKLMQRGASRAVRRHADELVAFVMEPNCQ</sequence>
<name>E7RXP2_9BURK</name>